<comment type="caution">
    <text evidence="2">The sequence shown here is derived from an EMBL/GenBank/DDBJ whole genome shotgun (WGS) entry which is preliminary data.</text>
</comment>
<dbReference type="Proteomes" id="UP001153269">
    <property type="component" value="Unassembled WGS sequence"/>
</dbReference>
<evidence type="ECO:0000313" key="3">
    <source>
        <dbReference type="Proteomes" id="UP001153269"/>
    </source>
</evidence>
<feature type="compositionally biased region" description="Polar residues" evidence="1">
    <location>
        <begin position="26"/>
        <end position="38"/>
    </location>
</feature>
<evidence type="ECO:0000313" key="2">
    <source>
        <dbReference type="EMBL" id="CAB1418494.1"/>
    </source>
</evidence>
<organism evidence="2 3">
    <name type="scientific">Pleuronectes platessa</name>
    <name type="common">European plaice</name>
    <dbReference type="NCBI Taxonomy" id="8262"/>
    <lineage>
        <taxon>Eukaryota</taxon>
        <taxon>Metazoa</taxon>
        <taxon>Chordata</taxon>
        <taxon>Craniata</taxon>
        <taxon>Vertebrata</taxon>
        <taxon>Euteleostomi</taxon>
        <taxon>Actinopterygii</taxon>
        <taxon>Neopterygii</taxon>
        <taxon>Teleostei</taxon>
        <taxon>Neoteleostei</taxon>
        <taxon>Acanthomorphata</taxon>
        <taxon>Carangaria</taxon>
        <taxon>Pleuronectiformes</taxon>
        <taxon>Pleuronectoidei</taxon>
        <taxon>Pleuronectidae</taxon>
        <taxon>Pleuronectes</taxon>
    </lineage>
</organism>
<evidence type="ECO:0000256" key="1">
    <source>
        <dbReference type="SAM" id="MobiDB-lite"/>
    </source>
</evidence>
<proteinExistence type="predicted"/>
<name>A0A9N7TTM8_PLEPL</name>
<dbReference type="EMBL" id="CADEAL010000328">
    <property type="protein sequence ID" value="CAB1418494.1"/>
    <property type="molecule type" value="Genomic_DNA"/>
</dbReference>
<keyword evidence="3" id="KW-1185">Reference proteome</keyword>
<gene>
    <name evidence="2" type="ORF">PLEPLA_LOCUS6320</name>
</gene>
<sequence>MQHITVSGVHIELTHKASDARRPEQTLFTSSTRSTGVEQSLPRVMLRTQRKLLLSRLQLFVLLHVTSESDVLNGKTTPPPALQTQADIRPLQTEGSCSGWAQRLPQVDKLQFVRLQLITQLPRLFLRSRVSEGR</sequence>
<dbReference type="AlphaFoldDB" id="A0A9N7TTM8"/>
<feature type="region of interest" description="Disordered" evidence="1">
    <location>
        <begin position="15"/>
        <end position="39"/>
    </location>
</feature>
<reference evidence="2" key="1">
    <citation type="submission" date="2020-03" db="EMBL/GenBank/DDBJ databases">
        <authorList>
            <person name="Weist P."/>
        </authorList>
    </citation>
    <scope>NUCLEOTIDE SEQUENCE</scope>
</reference>
<protein>
    <submittedName>
        <fullName evidence="2">Uncharacterized protein</fullName>
    </submittedName>
</protein>
<feature type="compositionally biased region" description="Basic and acidic residues" evidence="1">
    <location>
        <begin position="15"/>
        <end position="24"/>
    </location>
</feature>
<accession>A0A9N7TTM8</accession>